<dbReference type="PANTHER" id="PTHR16165">
    <property type="entry name" value="NXPE FAMILY MEMBER"/>
    <property type="match status" value="1"/>
</dbReference>
<protein>
    <submittedName>
        <fullName evidence="1">Putative NXPE family member 3-like isoform X1</fullName>
    </submittedName>
</protein>
<dbReference type="OrthoDB" id="8828062at2759"/>
<dbReference type="PANTHER" id="PTHR16165:SF5">
    <property type="entry name" value="NXPE FAMILY MEMBER 3"/>
    <property type="match status" value="1"/>
</dbReference>
<dbReference type="Pfam" id="PF06312">
    <property type="entry name" value="Neurexophilin"/>
    <property type="match status" value="1"/>
</dbReference>
<sequence length="298" mass="34209">MKTLHFDNVTSPNFTKVTLINPKLRYGLCDRIIIRIEAMDTLNRPKLYGEDFFRIKLFSRVPYAAVIADIFVDYRNGTYLASFPLLWEGLMYIEVLLVHPAEAIPMFIPSIHGERSYAHNYVGEFEMIDDAGVKRAENVSCFEKPPKPNFCNFSDPDVYSPFYCNVPKDKNITCRHWVAFHKDTKALLSALMSEIDETGMKILEVTRKVIQHGIGPILVNDEIDSQRQTPGYVPMESLPYCKASGPPPAHPNGFFFEETWHPFNCKVATFTHNETRNCLHGKSSEFTEILRLDSYIQI</sequence>
<evidence type="ECO:0000313" key="1">
    <source>
        <dbReference type="EMBL" id="PIK47932.1"/>
    </source>
</evidence>
<dbReference type="AlphaFoldDB" id="A0A2G8KIV8"/>
<reference evidence="1 2" key="1">
    <citation type="journal article" date="2017" name="PLoS Biol.">
        <title>The sea cucumber genome provides insights into morphological evolution and visceral regeneration.</title>
        <authorList>
            <person name="Zhang X."/>
            <person name="Sun L."/>
            <person name="Yuan J."/>
            <person name="Sun Y."/>
            <person name="Gao Y."/>
            <person name="Zhang L."/>
            <person name="Li S."/>
            <person name="Dai H."/>
            <person name="Hamel J.F."/>
            <person name="Liu C."/>
            <person name="Yu Y."/>
            <person name="Liu S."/>
            <person name="Lin W."/>
            <person name="Guo K."/>
            <person name="Jin S."/>
            <person name="Xu P."/>
            <person name="Storey K.B."/>
            <person name="Huan P."/>
            <person name="Zhang T."/>
            <person name="Zhou Y."/>
            <person name="Zhang J."/>
            <person name="Lin C."/>
            <person name="Li X."/>
            <person name="Xing L."/>
            <person name="Huo D."/>
            <person name="Sun M."/>
            <person name="Wang L."/>
            <person name="Mercier A."/>
            <person name="Li F."/>
            <person name="Yang H."/>
            <person name="Xiang J."/>
        </authorList>
    </citation>
    <scope>NUCLEOTIDE SEQUENCE [LARGE SCALE GENOMIC DNA]</scope>
    <source>
        <strain evidence="1">Shaxun</strain>
        <tissue evidence="1">Muscle</tissue>
    </source>
</reference>
<proteinExistence type="predicted"/>
<dbReference type="STRING" id="307972.A0A2G8KIV8"/>
<name>A0A2G8KIV8_STIJA</name>
<comment type="caution">
    <text evidence="1">The sequence shown here is derived from an EMBL/GenBank/DDBJ whole genome shotgun (WGS) entry which is preliminary data.</text>
</comment>
<dbReference type="EMBL" id="MRZV01000549">
    <property type="protein sequence ID" value="PIK47932.1"/>
    <property type="molecule type" value="Genomic_DNA"/>
</dbReference>
<organism evidence="1 2">
    <name type="scientific">Stichopus japonicus</name>
    <name type="common">Sea cucumber</name>
    <dbReference type="NCBI Taxonomy" id="307972"/>
    <lineage>
        <taxon>Eukaryota</taxon>
        <taxon>Metazoa</taxon>
        <taxon>Echinodermata</taxon>
        <taxon>Eleutherozoa</taxon>
        <taxon>Echinozoa</taxon>
        <taxon>Holothuroidea</taxon>
        <taxon>Aspidochirotacea</taxon>
        <taxon>Aspidochirotida</taxon>
        <taxon>Stichopodidae</taxon>
        <taxon>Apostichopus</taxon>
    </lineage>
</organism>
<dbReference type="Proteomes" id="UP000230750">
    <property type="component" value="Unassembled WGS sequence"/>
</dbReference>
<gene>
    <name evidence="1" type="ORF">BSL78_15202</name>
</gene>
<dbReference type="InterPro" id="IPR026845">
    <property type="entry name" value="NXPH/NXPE"/>
</dbReference>
<keyword evidence="2" id="KW-1185">Reference proteome</keyword>
<evidence type="ECO:0000313" key="2">
    <source>
        <dbReference type="Proteomes" id="UP000230750"/>
    </source>
</evidence>
<accession>A0A2G8KIV8</accession>